<accession>A0A948WQY5</accession>
<dbReference type="Proteomes" id="UP000713596">
    <property type="component" value="Unassembled WGS sequence"/>
</dbReference>
<dbReference type="Pfam" id="PF10066">
    <property type="entry name" value="DUF2304"/>
    <property type="match status" value="1"/>
</dbReference>
<keyword evidence="1" id="KW-1133">Transmembrane helix</keyword>
<comment type="caution">
    <text evidence="2">The sequence shown here is derived from an EMBL/GenBank/DDBJ whole genome shotgun (WGS) entry which is preliminary data.</text>
</comment>
<dbReference type="EMBL" id="JAHLFP010000031">
    <property type="protein sequence ID" value="MBU3806019.1"/>
    <property type="molecule type" value="Genomic_DNA"/>
</dbReference>
<evidence type="ECO:0000313" key="2">
    <source>
        <dbReference type="EMBL" id="MBU3806019.1"/>
    </source>
</evidence>
<protein>
    <submittedName>
        <fullName evidence="2">DUF2304 domain-containing protein</fullName>
    </submittedName>
</protein>
<organism evidence="2 3">
    <name type="scientific">Candidatus Allofournierella pullistercoris</name>
    <dbReference type="NCBI Taxonomy" id="2838597"/>
    <lineage>
        <taxon>Bacteria</taxon>
        <taxon>Bacillati</taxon>
        <taxon>Bacillota</taxon>
        <taxon>Clostridia</taxon>
        <taxon>Eubacteriales</taxon>
        <taxon>Oscillospiraceae</taxon>
        <taxon>Allofournierella</taxon>
    </lineage>
</organism>
<keyword evidence="1" id="KW-0472">Membrane</keyword>
<feature type="transmembrane region" description="Helical" evidence="1">
    <location>
        <begin position="12"/>
        <end position="31"/>
    </location>
</feature>
<name>A0A948WQY5_9FIRM</name>
<keyword evidence="1" id="KW-0812">Transmembrane</keyword>
<evidence type="ECO:0000256" key="1">
    <source>
        <dbReference type="SAM" id="Phobius"/>
    </source>
</evidence>
<reference evidence="2" key="1">
    <citation type="journal article" date="2021" name="PeerJ">
        <title>Extensive microbial diversity within the chicken gut microbiome revealed by metagenomics and culture.</title>
        <authorList>
            <person name="Gilroy R."/>
            <person name="Ravi A."/>
            <person name="Getino M."/>
            <person name="Pursley I."/>
            <person name="Horton D.L."/>
            <person name="Alikhan N.F."/>
            <person name="Baker D."/>
            <person name="Gharbi K."/>
            <person name="Hall N."/>
            <person name="Watson M."/>
            <person name="Adriaenssens E.M."/>
            <person name="Foster-Nyarko E."/>
            <person name="Jarju S."/>
            <person name="Secka A."/>
            <person name="Antonio M."/>
            <person name="Oren A."/>
            <person name="Chaudhuri R.R."/>
            <person name="La Ragione R."/>
            <person name="Hildebrand F."/>
            <person name="Pallen M.J."/>
        </authorList>
    </citation>
    <scope>NUCLEOTIDE SEQUENCE</scope>
    <source>
        <strain evidence="2">B5_2728</strain>
    </source>
</reference>
<proteinExistence type="predicted"/>
<evidence type="ECO:0000313" key="3">
    <source>
        <dbReference type="Proteomes" id="UP000713596"/>
    </source>
</evidence>
<dbReference type="InterPro" id="IPR019277">
    <property type="entry name" value="DUF2304"/>
</dbReference>
<gene>
    <name evidence="2" type="ORF">H9882_03910</name>
</gene>
<dbReference type="AlphaFoldDB" id="A0A948WQY5"/>
<sequence>MFFFSSLLPFPIRVLLILGSLATAVFILNHVRKAKVQIEDSLFWLIFSGFLLFLSLFPEVISWISHWFGFISETNVVFLIIIFLLLIKLFFNSIRISQLDAKLRSLAQRMALDEQLESTASSKNKEKK</sequence>
<feature type="transmembrane region" description="Helical" evidence="1">
    <location>
        <begin position="43"/>
        <end position="64"/>
    </location>
</feature>
<reference evidence="2" key="2">
    <citation type="submission" date="2021-04" db="EMBL/GenBank/DDBJ databases">
        <authorList>
            <person name="Gilroy R."/>
        </authorList>
    </citation>
    <scope>NUCLEOTIDE SEQUENCE</scope>
    <source>
        <strain evidence="2">B5_2728</strain>
    </source>
</reference>
<feature type="transmembrane region" description="Helical" evidence="1">
    <location>
        <begin position="76"/>
        <end position="94"/>
    </location>
</feature>